<name>A0AAN9A667_HALRR</name>
<dbReference type="InterPro" id="IPR001841">
    <property type="entry name" value="Znf_RING"/>
</dbReference>
<dbReference type="InterPro" id="IPR039577">
    <property type="entry name" value="Rad18"/>
</dbReference>
<feature type="compositionally biased region" description="Low complexity" evidence="8">
    <location>
        <begin position="628"/>
        <end position="645"/>
    </location>
</feature>
<feature type="coiled-coil region" evidence="7">
    <location>
        <begin position="144"/>
        <end position="178"/>
    </location>
</feature>
<keyword evidence="13" id="KW-1185">Reference proteome</keyword>
<keyword evidence="4 6" id="KW-0863">Zinc-finger</keyword>
<evidence type="ECO:0000256" key="6">
    <source>
        <dbReference type="PROSITE-ProRule" id="PRU00047"/>
    </source>
</evidence>
<accession>A0AAN9A667</accession>
<evidence type="ECO:0000259" key="11">
    <source>
        <dbReference type="PROSITE" id="PS50158"/>
    </source>
</evidence>
<dbReference type="SMART" id="SM00343">
    <property type="entry name" value="ZnF_C2HC"/>
    <property type="match status" value="1"/>
</dbReference>
<feature type="compositionally biased region" description="Basic residues" evidence="8">
    <location>
        <begin position="546"/>
        <end position="560"/>
    </location>
</feature>
<reference evidence="12 13" key="1">
    <citation type="submission" date="2023-11" db="EMBL/GenBank/DDBJ databases">
        <title>Halocaridina rubra genome assembly.</title>
        <authorList>
            <person name="Smith C."/>
        </authorList>
    </citation>
    <scope>NUCLEOTIDE SEQUENCE [LARGE SCALE GENOMIC DNA]</scope>
    <source>
        <strain evidence="12">EP-1</strain>
        <tissue evidence="12">Whole</tissue>
    </source>
</reference>
<dbReference type="InterPro" id="IPR008984">
    <property type="entry name" value="SMAD_FHA_dom_sf"/>
</dbReference>
<dbReference type="Pfam" id="PF13920">
    <property type="entry name" value="zf-C3HC4_3"/>
    <property type="match status" value="1"/>
</dbReference>
<keyword evidence="5" id="KW-0862">Zinc</keyword>
<gene>
    <name evidence="12" type="ORF">SK128_006522</name>
</gene>
<dbReference type="SUPFAM" id="SSF57756">
    <property type="entry name" value="Retrovirus zinc finger-like domains"/>
    <property type="match status" value="1"/>
</dbReference>
<dbReference type="GO" id="GO:0006513">
    <property type="term" value="P:protein monoubiquitination"/>
    <property type="evidence" value="ECO:0007669"/>
    <property type="project" value="InterPro"/>
</dbReference>
<evidence type="ECO:0000256" key="4">
    <source>
        <dbReference type="ARBA" id="ARBA00022771"/>
    </source>
</evidence>
<proteinExistence type="inferred from homology"/>
<feature type="domain" description="RING-type" evidence="10">
    <location>
        <begin position="452"/>
        <end position="490"/>
    </location>
</feature>
<dbReference type="InterPro" id="IPR036875">
    <property type="entry name" value="Znf_CCHC_sf"/>
</dbReference>
<feature type="region of interest" description="Disordered" evidence="8">
    <location>
        <begin position="621"/>
        <end position="650"/>
    </location>
</feature>
<dbReference type="InterPro" id="IPR000253">
    <property type="entry name" value="FHA_dom"/>
</dbReference>
<feature type="domain" description="FHA" evidence="9">
    <location>
        <begin position="30"/>
        <end position="78"/>
    </location>
</feature>
<dbReference type="Gene3D" id="2.60.200.20">
    <property type="match status" value="1"/>
</dbReference>
<dbReference type="Proteomes" id="UP001381693">
    <property type="component" value="Unassembled WGS sequence"/>
</dbReference>
<dbReference type="PANTHER" id="PTHR14134">
    <property type="entry name" value="E3 UBIQUITIN-PROTEIN LIGASE RAD18"/>
    <property type="match status" value="1"/>
</dbReference>
<feature type="compositionally biased region" description="Polar residues" evidence="8">
    <location>
        <begin position="565"/>
        <end position="576"/>
    </location>
</feature>
<dbReference type="EMBL" id="JAXCGZ010010240">
    <property type="protein sequence ID" value="KAK7075699.1"/>
    <property type="molecule type" value="Genomic_DNA"/>
</dbReference>
<evidence type="ECO:0000313" key="12">
    <source>
        <dbReference type="EMBL" id="KAK7075699.1"/>
    </source>
</evidence>
<dbReference type="SMART" id="SM00184">
    <property type="entry name" value="RING"/>
    <property type="match status" value="1"/>
</dbReference>
<dbReference type="SUPFAM" id="SSF57850">
    <property type="entry name" value="RING/U-box"/>
    <property type="match status" value="1"/>
</dbReference>
<dbReference type="PROSITE" id="PS50006">
    <property type="entry name" value="FHA_DOMAIN"/>
    <property type="match status" value="1"/>
</dbReference>
<dbReference type="Gene3D" id="3.30.40.10">
    <property type="entry name" value="Zinc/RING finger domain, C3HC4 (zinc finger)"/>
    <property type="match status" value="1"/>
</dbReference>
<organism evidence="12 13">
    <name type="scientific">Halocaridina rubra</name>
    <name type="common">Hawaiian red shrimp</name>
    <dbReference type="NCBI Taxonomy" id="373956"/>
    <lineage>
        <taxon>Eukaryota</taxon>
        <taxon>Metazoa</taxon>
        <taxon>Ecdysozoa</taxon>
        <taxon>Arthropoda</taxon>
        <taxon>Crustacea</taxon>
        <taxon>Multicrustacea</taxon>
        <taxon>Malacostraca</taxon>
        <taxon>Eumalacostraca</taxon>
        <taxon>Eucarida</taxon>
        <taxon>Decapoda</taxon>
        <taxon>Pleocyemata</taxon>
        <taxon>Caridea</taxon>
        <taxon>Atyoidea</taxon>
        <taxon>Atyidae</taxon>
        <taxon>Halocaridina</taxon>
    </lineage>
</organism>
<comment type="similarity">
    <text evidence="1">Belongs to the CHFR family.</text>
</comment>
<dbReference type="GO" id="GO:0008270">
    <property type="term" value="F:zinc ion binding"/>
    <property type="evidence" value="ECO:0007669"/>
    <property type="project" value="UniProtKB-KW"/>
</dbReference>
<protein>
    <recommendedName>
        <fullName evidence="2">E3 ubiquitin-protein ligase CHFR</fullName>
    </recommendedName>
</protein>
<dbReference type="GO" id="GO:0061630">
    <property type="term" value="F:ubiquitin protein ligase activity"/>
    <property type="evidence" value="ECO:0007669"/>
    <property type="project" value="InterPro"/>
</dbReference>
<evidence type="ECO:0000313" key="13">
    <source>
        <dbReference type="Proteomes" id="UP001381693"/>
    </source>
</evidence>
<dbReference type="SUPFAM" id="SSF49879">
    <property type="entry name" value="SMAD/FHA domain"/>
    <property type="match status" value="1"/>
</dbReference>
<sequence>MATPRPLFYLKRTNSPDSTYAIIPFKRDEVVIGRSIGATFTIADSFISRTHAVFTRCGDQWSVVNHSTNGVFVNEESLPCNDMKEITVGDIIQFGKPANYVYRFGMKYPQGASSKNDLTKTAKKMKMNDSRSQCSSQISLRCEHANLEKMLKDSNLMQARLQEERNKLQTSFQEQKHKLEKQYHLEKEELEKRFSAGNLAQQALLEEKELLSKRLENQVLELQILLEKEHNSLEEKLRYEEQQKIKLIAEKDEVLQKLEEMMILEKKMQEERQQLQEQLTTTENQKKELQKVVEEKESLIRTKEIEKNKAEQLTQEKQQLKEELEKVRLALQEKEDQYTRIDTELRLKDTEMQNKKMIIESGVQEKMKAEMEKTTMQLEELQSEKTCLENQLKIAQNIDKDQVKSLQEVLTKLEAQKESLEAELACAAIATDNARKEVIENVSDVLENEFQCPICSELFITAVMLGCSHTYCKYCIDQWKKTKKECPTCRSKITSETRSLVVDNFIEKIVSTLSDDMKTKRKEMVTERNQEMAVAAAAAASASTTRGRRGPRGRRGRGLGRRTNAARSRNNQNQGFSGYPMPGPAPTSATASTSTSVPVPIHPFITDPVMAIEALLSGVDRISSPPRSSTETSDTSVHSDSSSVSGEEDSYYGGYGRCYNCGRRGHWAHGCPDRW</sequence>
<dbReference type="InterPro" id="IPR017907">
    <property type="entry name" value="Znf_RING_CS"/>
</dbReference>
<feature type="coiled-coil region" evidence="7">
    <location>
        <begin position="205"/>
        <end position="437"/>
    </location>
</feature>
<dbReference type="Pfam" id="PF00498">
    <property type="entry name" value="FHA"/>
    <property type="match status" value="1"/>
</dbReference>
<dbReference type="CDD" id="cd00060">
    <property type="entry name" value="FHA"/>
    <property type="match status" value="1"/>
</dbReference>
<dbReference type="SMART" id="SM00240">
    <property type="entry name" value="FHA"/>
    <property type="match status" value="1"/>
</dbReference>
<feature type="domain" description="CCHC-type" evidence="11">
    <location>
        <begin position="657"/>
        <end position="673"/>
    </location>
</feature>
<feature type="region of interest" description="Disordered" evidence="8">
    <location>
        <begin position="530"/>
        <end position="596"/>
    </location>
</feature>
<feature type="compositionally biased region" description="Low complexity" evidence="8">
    <location>
        <begin position="586"/>
        <end position="596"/>
    </location>
</feature>
<evidence type="ECO:0000256" key="1">
    <source>
        <dbReference type="ARBA" id="ARBA00005797"/>
    </source>
</evidence>
<evidence type="ECO:0000256" key="7">
    <source>
        <dbReference type="SAM" id="Coils"/>
    </source>
</evidence>
<evidence type="ECO:0000256" key="3">
    <source>
        <dbReference type="ARBA" id="ARBA00022723"/>
    </source>
</evidence>
<dbReference type="GO" id="GO:0006301">
    <property type="term" value="P:DNA damage tolerance"/>
    <property type="evidence" value="ECO:0007669"/>
    <property type="project" value="InterPro"/>
</dbReference>
<dbReference type="PROSITE" id="PS50158">
    <property type="entry name" value="ZF_CCHC"/>
    <property type="match status" value="1"/>
</dbReference>
<evidence type="ECO:0000256" key="2">
    <source>
        <dbReference type="ARBA" id="ARBA00017908"/>
    </source>
</evidence>
<dbReference type="GO" id="GO:0003697">
    <property type="term" value="F:single-stranded DNA binding"/>
    <property type="evidence" value="ECO:0007669"/>
    <property type="project" value="InterPro"/>
</dbReference>
<evidence type="ECO:0000256" key="5">
    <source>
        <dbReference type="ARBA" id="ARBA00022833"/>
    </source>
</evidence>
<comment type="caution">
    <text evidence="12">The sequence shown here is derived from an EMBL/GenBank/DDBJ whole genome shotgun (WGS) entry which is preliminary data.</text>
</comment>
<evidence type="ECO:0000256" key="8">
    <source>
        <dbReference type="SAM" id="MobiDB-lite"/>
    </source>
</evidence>
<feature type="compositionally biased region" description="Low complexity" evidence="8">
    <location>
        <begin position="533"/>
        <end position="543"/>
    </location>
</feature>
<dbReference type="CDD" id="cd16535">
    <property type="entry name" value="RING-HC_RNF8"/>
    <property type="match status" value="1"/>
</dbReference>
<evidence type="ECO:0000259" key="9">
    <source>
        <dbReference type="PROSITE" id="PS50006"/>
    </source>
</evidence>
<dbReference type="InterPro" id="IPR013083">
    <property type="entry name" value="Znf_RING/FYVE/PHD"/>
</dbReference>
<dbReference type="PROSITE" id="PS00518">
    <property type="entry name" value="ZF_RING_1"/>
    <property type="match status" value="1"/>
</dbReference>
<keyword evidence="7" id="KW-0175">Coiled coil</keyword>
<dbReference type="PROSITE" id="PS50089">
    <property type="entry name" value="ZF_RING_2"/>
    <property type="match status" value="1"/>
</dbReference>
<dbReference type="AlphaFoldDB" id="A0AAN9A667"/>
<keyword evidence="3" id="KW-0479">Metal-binding</keyword>
<dbReference type="InterPro" id="IPR001878">
    <property type="entry name" value="Znf_CCHC"/>
</dbReference>
<evidence type="ECO:0000259" key="10">
    <source>
        <dbReference type="PROSITE" id="PS50089"/>
    </source>
</evidence>